<dbReference type="AlphaFoldDB" id="A0A0R1P0X7"/>
<accession>A0A0R1P0X7</accession>
<name>A0A0R1P0X7_9LACO</name>
<dbReference type="Gene3D" id="3.40.50.1820">
    <property type="entry name" value="alpha/beta hydrolase"/>
    <property type="match status" value="1"/>
</dbReference>
<dbReference type="EMBL" id="AZER01000025">
    <property type="protein sequence ID" value="KRL25974.1"/>
    <property type="molecule type" value="Genomic_DNA"/>
</dbReference>
<evidence type="ECO:0008006" key="3">
    <source>
        <dbReference type="Google" id="ProtNLM"/>
    </source>
</evidence>
<sequence>MTTVYLIHGTSTKDDDWFPWLEQAAKPSIKVKRLTLPNPFNPKQDEWAAAVNQQIPAQDGVTIIAHSLGCITALRFVEQHQISNVNLILVGAFAEPLPTYPELDNFMTPRPDYSQIKDKIAQATVITAQNDPIAPYQYAVAVANSINAKLLLRPTGGHFLSSDGYQEFPLVLDELQDMVNDEG</sequence>
<proteinExistence type="predicted"/>
<dbReference type="SUPFAM" id="SSF53474">
    <property type="entry name" value="alpha/beta-Hydrolases"/>
    <property type="match status" value="1"/>
</dbReference>
<dbReference type="RefSeq" id="WP_057752395.1">
    <property type="nucleotide sequence ID" value="NZ_AZER01000025.1"/>
</dbReference>
<dbReference type="InterPro" id="IPR010662">
    <property type="entry name" value="RBBP9/YdeN"/>
</dbReference>
<dbReference type="PATRIC" id="fig|1423746.3.peg.1388"/>
<dbReference type="OrthoDB" id="9804993at2"/>
<dbReference type="Pfam" id="PF06821">
    <property type="entry name" value="Ser_hydrolase"/>
    <property type="match status" value="1"/>
</dbReference>
<organism evidence="1 2">
    <name type="scientific">Limosilactobacillus frumenti DSM 13145</name>
    <dbReference type="NCBI Taxonomy" id="1423746"/>
    <lineage>
        <taxon>Bacteria</taxon>
        <taxon>Bacillati</taxon>
        <taxon>Bacillota</taxon>
        <taxon>Bacilli</taxon>
        <taxon>Lactobacillales</taxon>
        <taxon>Lactobacillaceae</taxon>
        <taxon>Limosilactobacillus</taxon>
    </lineage>
</organism>
<dbReference type="STRING" id="1423746.FD27_GL001359"/>
<keyword evidence="2" id="KW-1185">Reference proteome</keyword>
<evidence type="ECO:0000313" key="2">
    <source>
        <dbReference type="Proteomes" id="UP000051445"/>
    </source>
</evidence>
<protein>
    <recommendedName>
        <fullName evidence="3">Esterase</fullName>
    </recommendedName>
</protein>
<dbReference type="InterPro" id="IPR029058">
    <property type="entry name" value="AB_hydrolase_fold"/>
</dbReference>
<dbReference type="GO" id="GO:0016787">
    <property type="term" value="F:hydrolase activity"/>
    <property type="evidence" value="ECO:0007669"/>
    <property type="project" value="InterPro"/>
</dbReference>
<gene>
    <name evidence="1" type="ORF">FD27_GL001359</name>
</gene>
<evidence type="ECO:0000313" key="1">
    <source>
        <dbReference type="EMBL" id="KRL25974.1"/>
    </source>
</evidence>
<dbReference type="PANTHER" id="PTHR15394">
    <property type="entry name" value="SERINE HYDROLASE RBBP9"/>
    <property type="match status" value="1"/>
</dbReference>
<dbReference type="PANTHER" id="PTHR15394:SF3">
    <property type="entry name" value="SERINE HYDROLASE RBBP9"/>
    <property type="match status" value="1"/>
</dbReference>
<reference evidence="1 2" key="1">
    <citation type="journal article" date="2015" name="Genome Announc.">
        <title>Expanding the biotechnology potential of lactobacilli through comparative genomics of 213 strains and associated genera.</title>
        <authorList>
            <person name="Sun Z."/>
            <person name="Harris H.M."/>
            <person name="McCann A."/>
            <person name="Guo C."/>
            <person name="Argimon S."/>
            <person name="Zhang W."/>
            <person name="Yang X."/>
            <person name="Jeffery I.B."/>
            <person name="Cooney J.C."/>
            <person name="Kagawa T.F."/>
            <person name="Liu W."/>
            <person name="Song Y."/>
            <person name="Salvetti E."/>
            <person name="Wrobel A."/>
            <person name="Rasinkangas P."/>
            <person name="Parkhill J."/>
            <person name="Rea M.C."/>
            <person name="O'Sullivan O."/>
            <person name="Ritari J."/>
            <person name="Douillard F.P."/>
            <person name="Paul Ross R."/>
            <person name="Yang R."/>
            <person name="Briner A.E."/>
            <person name="Felis G.E."/>
            <person name="de Vos W.M."/>
            <person name="Barrangou R."/>
            <person name="Klaenhammer T.R."/>
            <person name="Caufield P.W."/>
            <person name="Cui Y."/>
            <person name="Zhang H."/>
            <person name="O'Toole P.W."/>
        </authorList>
    </citation>
    <scope>NUCLEOTIDE SEQUENCE [LARGE SCALE GENOMIC DNA]</scope>
    <source>
        <strain evidence="1 2">DSM 13145</strain>
    </source>
</reference>
<dbReference type="Proteomes" id="UP000051445">
    <property type="component" value="Unassembled WGS sequence"/>
</dbReference>
<comment type="caution">
    <text evidence="1">The sequence shown here is derived from an EMBL/GenBank/DDBJ whole genome shotgun (WGS) entry which is preliminary data.</text>
</comment>